<dbReference type="Pfam" id="PF00172">
    <property type="entry name" value="Zn_clus"/>
    <property type="match status" value="1"/>
</dbReference>
<evidence type="ECO:0000313" key="5">
    <source>
        <dbReference type="EMBL" id="KAF5548568.1"/>
    </source>
</evidence>
<comment type="caution">
    <text evidence="5">The sequence shown here is derived from an EMBL/GenBank/DDBJ whole genome shotgun (WGS) entry which is preliminary data.</text>
</comment>
<evidence type="ECO:0000259" key="4">
    <source>
        <dbReference type="PROSITE" id="PS50048"/>
    </source>
</evidence>
<dbReference type="Pfam" id="PF11951">
    <property type="entry name" value="Fungal_trans_2"/>
    <property type="match status" value="1"/>
</dbReference>
<dbReference type="SUPFAM" id="SSF57701">
    <property type="entry name" value="Zn2/Cys6 DNA-binding domain"/>
    <property type="match status" value="1"/>
</dbReference>
<accession>A0A8H5J6K5</accession>
<dbReference type="GO" id="GO:0000981">
    <property type="term" value="F:DNA-binding transcription factor activity, RNA polymerase II-specific"/>
    <property type="evidence" value="ECO:0007669"/>
    <property type="project" value="InterPro"/>
</dbReference>
<dbReference type="InterPro" id="IPR036864">
    <property type="entry name" value="Zn2-C6_fun-type_DNA-bd_sf"/>
</dbReference>
<dbReference type="GO" id="GO:0000976">
    <property type="term" value="F:transcription cis-regulatory region binding"/>
    <property type="evidence" value="ECO:0007669"/>
    <property type="project" value="TreeGrafter"/>
</dbReference>
<evidence type="ECO:0000256" key="1">
    <source>
        <dbReference type="ARBA" id="ARBA00004123"/>
    </source>
</evidence>
<dbReference type="Proteomes" id="UP000582016">
    <property type="component" value="Unassembled WGS sequence"/>
</dbReference>
<dbReference type="Gene3D" id="4.10.240.10">
    <property type="entry name" value="Zn(2)-C6 fungal-type DNA-binding domain"/>
    <property type="match status" value="1"/>
</dbReference>
<feature type="region of interest" description="Disordered" evidence="3">
    <location>
        <begin position="67"/>
        <end position="102"/>
    </location>
</feature>
<dbReference type="PROSITE" id="PS00463">
    <property type="entry name" value="ZN2_CY6_FUNGAL_1"/>
    <property type="match status" value="1"/>
</dbReference>
<evidence type="ECO:0000313" key="6">
    <source>
        <dbReference type="Proteomes" id="UP000582016"/>
    </source>
</evidence>
<dbReference type="GO" id="GO:0005634">
    <property type="term" value="C:nucleus"/>
    <property type="evidence" value="ECO:0007669"/>
    <property type="project" value="UniProtKB-SubCell"/>
</dbReference>
<sequence length="692" mass="78927">MQRPEIRSRQGCLTCRKRHRKCDEKRPVCRLCQKSGRTCDYTNEFRWAPVSDVFVVPDVSFNRGAKRVNRDERRRTAQNRGRQQRIRARMHDAEQSDTGQVFSQCQTETQTLDQGQILNSDTAPHDNDSQPRSGESDLRDGVRSRCVPILDTSHASMSSIGPATTHQPMLLLQEFEGLNQDNSDMSLYFNDLSNVQFDSNWFNAFVMDQDLTTLSAQCNDHIPATGNSISEELVLDPTSVQLDSVLSDGDASFESEHEVDRSKSSTNPVFGITKTFQHSLGPLTSSIPTCTEEIAFNYSLDSPGNPFRELCRVSISYPLLLHTFLYVSAANMYNYCRGDLRVMEERRSQALRSLRSMERFLRIFNNTEESSLSIENHAFSVLSLREVTLAAYLIHIASEVMTGSLTTDTHLRNAFKLVVELRYIDKMPGGFYSRFLVQRFAMIDVIMSLLRRRKPLAPESFILYQQHEEADLYGPSFRELTGCPQPVLSFLAKISILANDVELGNDVRLAEAYQLETTMRDWGSRKYPMPLNTAARSNIPLSSHGTASQDDNLSTLNACFYWMAHLLLARRVFMDPTASSRVQLYRKHLFSLIGRLPPGCGPDSSLPIPFYMAAREAIVPPDREWVRQKHAEMVAIYPDRSRELMMSLTEDIWSMSDGEYHDLVPKGPWDLPWMDDDMNIRIKDAQAMHFII</sequence>
<dbReference type="GO" id="GO:0008270">
    <property type="term" value="F:zinc ion binding"/>
    <property type="evidence" value="ECO:0007669"/>
    <property type="project" value="InterPro"/>
</dbReference>
<keyword evidence="6" id="KW-1185">Reference proteome</keyword>
<dbReference type="PANTHER" id="PTHR37534:SF7">
    <property type="entry name" value="TRANSCRIPTIONAL ACTIVATOR PROTEIN UGA3"/>
    <property type="match status" value="1"/>
</dbReference>
<dbReference type="AlphaFoldDB" id="A0A8H5J6K5"/>
<feature type="domain" description="Zn(2)-C6 fungal-type" evidence="4">
    <location>
        <begin position="11"/>
        <end position="41"/>
    </location>
</feature>
<feature type="compositionally biased region" description="Basic and acidic residues" evidence="3">
    <location>
        <begin position="123"/>
        <end position="142"/>
    </location>
</feature>
<protein>
    <submittedName>
        <fullName evidence="5">Transcriptional regulatory protein pro-1</fullName>
    </submittedName>
</protein>
<feature type="region of interest" description="Disordered" evidence="3">
    <location>
        <begin position="118"/>
        <end position="142"/>
    </location>
</feature>
<name>A0A8H5J6K5_9HYPO</name>
<dbReference type="EMBL" id="JAAOAQ010000419">
    <property type="protein sequence ID" value="KAF5548568.1"/>
    <property type="molecule type" value="Genomic_DNA"/>
</dbReference>
<dbReference type="PANTHER" id="PTHR37534">
    <property type="entry name" value="TRANSCRIPTIONAL ACTIVATOR PROTEIN UGA3"/>
    <property type="match status" value="1"/>
</dbReference>
<organism evidence="5 6">
    <name type="scientific">Fusarium phyllophilum</name>
    <dbReference type="NCBI Taxonomy" id="47803"/>
    <lineage>
        <taxon>Eukaryota</taxon>
        <taxon>Fungi</taxon>
        <taxon>Dikarya</taxon>
        <taxon>Ascomycota</taxon>
        <taxon>Pezizomycotina</taxon>
        <taxon>Sordariomycetes</taxon>
        <taxon>Hypocreomycetidae</taxon>
        <taxon>Hypocreales</taxon>
        <taxon>Nectriaceae</taxon>
        <taxon>Fusarium</taxon>
        <taxon>Fusarium fujikuroi species complex</taxon>
    </lineage>
</organism>
<dbReference type="InterPro" id="IPR021858">
    <property type="entry name" value="Fun_TF"/>
</dbReference>
<reference evidence="5 6" key="1">
    <citation type="submission" date="2020-05" db="EMBL/GenBank/DDBJ databases">
        <title>Identification and distribution of gene clusters putatively required for synthesis of sphingolipid metabolism inhibitors in phylogenetically diverse species of the filamentous fungus Fusarium.</title>
        <authorList>
            <person name="Kim H.-S."/>
            <person name="Busman M."/>
            <person name="Brown D.W."/>
            <person name="Divon H."/>
            <person name="Uhlig S."/>
            <person name="Proctor R.H."/>
        </authorList>
    </citation>
    <scope>NUCLEOTIDE SEQUENCE [LARGE SCALE GENOMIC DNA]</scope>
    <source>
        <strain evidence="5 6">NRRL 13617</strain>
    </source>
</reference>
<gene>
    <name evidence="5" type="ORF">FPHYL_9899</name>
</gene>
<evidence type="ECO:0000256" key="2">
    <source>
        <dbReference type="ARBA" id="ARBA00023242"/>
    </source>
</evidence>
<dbReference type="InterPro" id="IPR001138">
    <property type="entry name" value="Zn2Cys6_DnaBD"/>
</dbReference>
<dbReference type="GO" id="GO:0045944">
    <property type="term" value="P:positive regulation of transcription by RNA polymerase II"/>
    <property type="evidence" value="ECO:0007669"/>
    <property type="project" value="TreeGrafter"/>
</dbReference>
<dbReference type="CDD" id="cd00067">
    <property type="entry name" value="GAL4"/>
    <property type="match status" value="1"/>
</dbReference>
<dbReference type="PROSITE" id="PS50048">
    <property type="entry name" value="ZN2_CY6_FUNGAL_2"/>
    <property type="match status" value="1"/>
</dbReference>
<comment type="subcellular location">
    <subcellularLocation>
        <location evidence="1">Nucleus</location>
    </subcellularLocation>
</comment>
<proteinExistence type="predicted"/>
<dbReference type="SMART" id="SM00066">
    <property type="entry name" value="GAL4"/>
    <property type="match status" value="1"/>
</dbReference>
<evidence type="ECO:0000256" key="3">
    <source>
        <dbReference type="SAM" id="MobiDB-lite"/>
    </source>
</evidence>
<keyword evidence="2" id="KW-0539">Nucleus</keyword>
<dbReference type="OrthoDB" id="4314040at2759"/>